<dbReference type="Pfam" id="PF00787">
    <property type="entry name" value="PX"/>
    <property type="match status" value="1"/>
</dbReference>
<evidence type="ECO:0000313" key="7">
    <source>
        <dbReference type="EMBL" id="KAK9677114.1"/>
    </source>
</evidence>
<reference evidence="7" key="1">
    <citation type="submission" date="2024-03" db="EMBL/GenBank/DDBJ databases">
        <title>WGS assembly of Saponaria officinalis var. Norfolk2.</title>
        <authorList>
            <person name="Jenkins J."/>
            <person name="Shu S."/>
            <person name="Grimwood J."/>
            <person name="Barry K."/>
            <person name="Goodstein D."/>
            <person name="Schmutz J."/>
            <person name="Leebens-Mack J."/>
            <person name="Osbourn A."/>
        </authorList>
    </citation>
    <scope>NUCLEOTIDE SEQUENCE [LARGE SCALE GENOMIC DNA]</scope>
    <source>
        <strain evidence="7">JIC</strain>
    </source>
</reference>
<dbReference type="SMART" id="SM00312">
    <property type="entry name" value="PX"/>
    <property type="match status" value="1"/>
</dbReference>
<dbReference type="InterPro" id="IPR013937">
    <property type="entry name" value="Sorting_nexin_C"/>
</dbReference>
<dbReference type="GO" id="GO:0005768">
    <property type="term" value="C:endosome"/>
    <property type="evidence" value="ECO:0007669"/>
    <property type="project" value="UniProtKB-ARBA"/>
</dbReference>
<evidence type="ECO:0000259" key="6">
    <source>
        <dbReference type="PROSITE" id="PS51207"/>
    </source>
</evidence>
<comment type="caution">
    <text evidence="7">The sequence shown here is derived from an EMBL/GenBank/DDBJ whole genome shotgun (WGS) entry which is preliminary data.</text>
</comment>
<dbReference type="PROSITE" id="PS51207">
    <property type="entry name" value="PXA"/>
    <property type="match status" value="1"/>
</dbReference>
<dbReference type="InterPro" id="IPR003114">
    <property type="entry name" value="Phox_assoc"/>
</dbReference>
<dbReference type="Proteomes" id="UP001443914">
    <property type="component" value="Unassembled WGS sequence"/>
</dbReference>
<feature type="compositionally biased region" description="Polar residues" evidence="3">
    <location>
        <begin position="420"/>
        <end position="444"/>
    </location>
</feature>
<dbReference type="Pfam" id="PF08628">
    <property type="entry name" value="Nexin_C"/>
    <property type="match status" value="1"/>
</dbReference>
<dbReference type="PANTHER" id="PTHR22999:SF28">
    <property type="entry name" value="PHOX (PX) DOMAIN-CONTAINING PROTEIN"/>
    <property type="match status" value="1"/>
</dbReference>
<feature type="region of interest" description="Disordered" evidence="3">
    <location>
        <begin position="489"/>
        <end position="623"/>
    </location>
</feature>
<feature type="compositionally biased region" description="Polar residues" evidence="3">
    <location>
        <begin position="997"/>
        <end position="1012"/>
    </location>
</feature>
<evidence type="ECO:0000256" key="4">
    <source>
        <dbReference type="SAM" id="Phobius"/>
    </source>
</evidence>
<dbReference type="PROSITE" id="PS50195">
    <property type="entry name" value="PX"/>
    <property type="match status" value="1"/>
</dbReference>
<name>A0AAW1HMR9_SAPOF</name>
<dbReference type="Gene3D" id="3.30.1520.10">
    <property type="entry name" value="Phox-like domain"/>
    <property type="match status" value="1"/>
</dbReference>
<feature type="region of interest" description="Disordered" evidence="3">
    <location>
        <begin position="415"/>
        <end position="473"/>
    </location>
</feature>
<feature type="compositionally biased region" description="Basic and acidic residues" evidence="3">
    <location>
        <begin position="881"/>
        <end position="890"/>
    </location>
</feature>
<feature type="domain" description="PXA" evidence="6">
    <location>
        <begin position="106"/>
        <end position="288"/>
    </location>
</feature>
<feature type="compositionally biased region" description="Polar residues" evidence="3">
    <location>
        <begin position="298"/>
        <end position="307"/>
    </location>
</feature>
<keyword evidence="4" id="KW-0472">Membrane</keyword>
<keyword evidence="2" id="KW-0963">Cytoplasm</keyword>
<comment type="subcellular location">
    <subcellularLocation>
        <location evidence="1">Cytoplasm</location>
    </subcellularLocation>
</comment>
<organism evidence="7 8">
    <name type="scientific">Saponaria officinalis</name>
    <name type="common">Common soapwort</name>
    <name type="synonym">Lychnis saponaria</name>
    <dbReference type="NCBI Taxonomy" id="3572"/>
    <lineage>
        <taxon>Eukaryota</taxon>
        <taxon>Viridiplantae</taxon>
        <taxon>Streptophyta</taxon>
        <taxon>Embryophyta</taxon>
        <taxon>Tracheophyta</taxon>
        <taxon>Spermatophyta</taxon>
        <taxon>Magnoliopsida</taxon>
        <taxon>eudicotyledons</taxon>
        <taxon>Gunneridae</taxon>
        <taxon>Pentapetalae</taxon>
        <taxon>Caryophyllales</taxon>
        <taxon>Caryophyllaceae</taxon>
        <taxon>Caryophylleae</taxon>
        <taxon>Saponaria</taxon>
    </lineage>
</organism>
<feature type="region of interest" description="Disordered" evidence="3">
    <location>
        <begin position="333"/>
        <end position="389"/>
    </location>
</feature>
<evidence type="ECO:0000259" key="5">
    <source>
        <dbReference type="PROSITE" id="PS50195"/>
    </source>
</evidence>
<feature type="compositionally biased region" description="Basic and acidic residues" evidence="3">
    <location>
        <begin position="605"/>
        <end position="619"/>
    </location>
</feature>
<feature type="domain" description="PX" evidence="5">
    <location>
        <begin position="667"/>
        <end position="779"/>
    </location>
</feature>
<keyword evidence="4" id="KW-1133">Transmembrane helix</keyword>
<feature type="region of interest" description="Disordered" evidence="3">
    <location>
        <begin position="872"/>
        <end position="893"/>
    </location>
</feature>
<dbReference type="InterPro" id="IPR036871">
    <property type="entry name" value="PX_dom_sf"/>
</dbReference>
<feature type="compositionally biased region" description="Basic residues" evidence="3">
    <location>
        <begin position="561"/>
        <end position="584"/>
    </location>
</feature>
<dbReference type="SMART" id="SM00313">
    <property type="entry name" value="PXA"/>
    <property type="match status" value="1"/>
</dbReference>
<feature type="compositionally biased region" description="Basic and acidic residues" evidence="3">
    <location>
        <begin position="337"/>
        <end position="352"/>
    </location>
</feature>
<evidence type="ECO:0000256" key="3">
    <source>
        <dbReference type="SAM" id="MobiDB-lite"/>
    </source>
</evidence>
<gene>
    <name evidence="7" type="ORF">RND81_11G122300</name>
</gene>
<keyword evidence="8" id="KW-1185">Reference proteome</keyword>
<feature type="compositionally biased region" description="Acidic residues" evidence="3">
    <location>
        <begin position="496"/>
        <end position="510"/>
    </location>
</feature>
<dbReference type="InterPro" id="IPR051837">
    <property type="entry name" value="SortingNexin/PXDomain-PKLike"/>
</dbReference>
<dbReference type="GO" id="GO:0016020">
    <property type="term" value="C:membrane"/>
    <property type="evidence" value="ECO:0007669"/>
    <property type="project" value="UniProtKB-ARBA"/>
</dbReference>
<evidence type="ECO:0000313" key="8">
    <source>
        <dbReference type="Proteomes" id="UP001443914"/>
    </source>
</evidence>
<dbReference type="InterPro" id="IPR001683">
    <property type="entry name" value="PX_dom"/>
</dbReference>
<evidence type="ECO:0000256" key="2">
    <source>
        <dbReference type="ARBA" id="ARBA00022490"/>
    </source>
</evidence>
<sequence>MSSQRQLVTARDLVDEAKKRIVILSICVVGLSYLMSLTSTSVWVNLPAAAFLVILVRYFSLDFEMKRKAAAYNSRSNTGDVPIQEKPIDVPKPAIKKDQWRKKVKSPVVENAIDQFTRHIVSEWVTDLWYSKLTPDRDGPEELVQIINGVLGEISYRMRHINLIDLLARDVLHLICKHLELFRACQAKIMKNMESLSFEQRDIELKAILAAQNKLHPLLFSAESEHKVLQHIMDPLISFTFKTEDLQCSFFRYVARELLACAVMRPVLNLVNPRFINERIEQVVISVRKGNQGAPTADNASHSKNNGPSSDDFSPFPDPSVTGVELVELKSQASNGTDDHDGEKLNRTDSSKDPLLSVDARSTRSWSSLPFGSAAAGDNHIERSSSGGEWGDMLEYFTRRKKQALAPEHFENMWSKGRNYDTNDSVSGDTGFQNSPTRRSNAISSPKVVPKQKESGLNVTHVERAGVPPASNMRIQSKNINIRVDRNTLTPPSIISDEDDEEHVVLDETESGSSTHTSSDDEETRVTGLDTPTTKVWDGRTNRNTGVSQIHHPLAGLDGKKVKRTSRGQHRKLGRQQSGRKRSRLGTQKLPSWQEVERTSFCSNDGRDVHPLKQKGKDDDSSDEYDLEYMNRLQSGTVASSSAPSLGGSFTSSVSSPQTTFSGDSFFKLRCEVLGANVVRSSSSVFAVYSISVTDAENNSWSIKRRYRHFEELHRRLKEYPVYCLHLPPKHFLSTGLDVHVIRERCKLLDEYLKKLMQLPTISGSIDVWDFLSIDSQTYTFSSAFSIIETFSVKSLENQTNIHNSESSIRNHLKPKKGHVEEKDPSTWMNNNSADGFKTDLKVPGKNPVNEYGKLPVGSSVDAEKRVQNNHPSVHAFGSQKEGEEPKSDLLLDASDDPTFPSEWVAPNLSGPILDLVDVIFQLQEGAWIRRKAFWVAKQVLQLGMGDALDDWLVEKIQRLRRGSVVASGINRLEQILWPDGIFITKHPKRQKPPASVTPSQSSSHNQFPDRTSSPKEDDLLKMAEEQEKEAMQRAKFVYEVMIDNAPAAVVSLVGSKEYEQCAKDLYYFIQSSVCLKQLIIDLLELVLLHAYPGLDHVFKQLHEEKHKFGVFKPT</sequence>
<protein>
    <submittedName>
        <fullName evidence="7">Uncharacterized protein</fullName>
    </submittedName>
</protein>
<dbReference type="AlphaFoldDB" id="A0AAW1HMR9"/>
<feature type="region of interest" description="Disordered" evidence="3">
    <location>
        <begin position="988"/>
        <end position="1016"/>
    </location>
</feature>
<feature type="region of interest" description="Disordered" evidence="3">
    <location>
        <begin position="804"/>
        <end position="855"/>
    </location>
</feature>
<dbReference type="EMBL" id="JBDFQZ010000011">
    <property type="protein sequence ID" value="KAK9677114.1"/>
    <property type="molecule type" value="Genomic_DNA"/>
</dbReference>
<keyword evidence="4" id="KW-0812">Transmembrane</keyword>
<feature type="region of interest" description="Disordered" evidence="3">
    <location>
        <begin position="291"/>
        <end position="317"/>
    </location>
</feature>
<evidence type="ECO:0000256" key="1">
    <source>
        <dbReference type="ARBA" id="ARBA00004496"/>
    </source>
</evidence>
<dbReference type="GO" id="GO:0035091">
    <property type="term" value="F:phosphatidylinositol binding"/>
    <property type="evidence" value="ECO:0007669"/>
    <property type="project" value="InterPro"/>
</dbReference>
<accession>A0AAW1HMR9</accession>
<dbReference type="Pfam" id="PF02194">
    <property type="entry name" value="PXA"/>
    <property type="match status" value="1"/>
</dbReference>
<dbReference type="SUPFAM" id="SSF64268">
    <property type="entry name" value="PX domain"/>
    <property type="match status" value="1"/>
</dbReference>
<feature type="transmembrane region" description="Helical" evidence="4">
    <location>
        <begin position="21"/>
        <end position="36"/>
    </location>
</feature>
<proteinExistence type="predicted"/>
<dbReference type="PANTHER" id="PTHR22999">
    <property type="entry name" value="PX SERINE/THREONINE KINASE PXK"/>
    <property type="match status" value="1"/>
</dbReference>